<organism evidence="2 3">
    <name type="scientific">Rickenella mellea</name>
    <dbReference type="NCBI Taxonomy" id="50990"/>
    <lineage>
        <taxon>Eukaryota</taxon>
        <taxon>Fungi</taxon>
        <taxon>Dikarya</taxon>
        <taxon>Basidiomycota</taxon>
        <taxon>Agaricomycotina</taxon>
        <taxon>Agaricomycetes</taxon>
        <taxon>Hymenochaetales</taxon>
        <taxon>Rickenellaceae</taxon>
        <taxon>Rickenella</taxon>
    </lineage>
</organism>
<feature type="compositionally biased region" description="Basic residues" evidence="1">
    <location>
        <begin position="152"/>
        <end position="161"/>
    </location>
</feature>
<feature type="compositionally biased region" description="Basic and acidic residues" evidence="1">
    <location>
        <begin position="129"/>
        <end position="138"/>
    </location>
</feature>
<accession>A0A4R5XFH0</accession>
<evidence type="ECO:0000313" key="3">
    <source>
        <dbReference type="Proteomes" id="UP000294933"/>
    </source>
</evidence>
<proteinExistence type="predicted"/>
<sequence>MPPKNLPTTYQLLLKTHKLTIFLSASQNATIASLKADALSALSSKVNQAEGVPQVSSVDDFEICRELKEKGTPSSDAKKYETLPARDTVKNTLLPWEWIYIRFRDESGKLLPVEVTIPELVPPDEDEPERSSKPKAEDSLMEVEPTRPTVNKGKRKASPSP</sequence>
<dbReference type="Proteomes" id="UP000294933">
    <property type="component" value="Unassembled WGS sequence"/>
</dbReference>
<feature type="region of interest" description="Disordered" evidence="1">
    <location>
        <begin position="118"/>
        <end position="161"/>
    </location>
</feature>
<dbReference type="AlphaFoldDB" id="A0A4R5XFH0"/>
<keyword evidence="3" id="KW-1185">Reference proteome</keyword>
<evidence type="ECO:0000313" key="2">
    <source>
        <dbReference type="EMBL" id="TDL29900.1"/>
    </source>
</evidence>
<dbReference type="OrthoDB" id="3173670at2759"/>
<name>A0A4R5XFH0_9AGAM</name>
<protein>
    <submittedName>
        <fullName evidence="2">Uncharacterized protein</fullName>
    </submittedName>
</protein>
<gene>
    <name evidence="2" type="ORF">BD410DRAFT_798365</name>
</gene>
<reference evidence="2 3" key="1">
    <citation type="submission" date="2018-06" db="EMBL/GenBank/DDBJ databases">
        <title>A transcriptomic atlas of mushroom development highlights an independent origin of complex multicellularity.</title>
        <authorList>
            <consortium name="DOE Joint Genome Institute"/>
            <person name="Krizsan K."/>
            <person name="Almasi E."/>
            <person name="Merenyi Z."/>
            <person name="Sahu N."/>
            <person name="Viragh M."/>
            <person name="Koszo T."/>
            <person name="Mondo S."/>
            <person name="Kiss B."/>
            <person name="Balint B."/>
            <person name="Kues U."/>
            <person name="Barry K."/>
            <person name="Hegedus J.C."/>
            <person name="Henrissat B."/>
            <person name="Johnson J."/>
            <person name="Lipzen A."/>
            <person name="Ohm R."/>
            <person name="Nagy I."/>
            <person name="Pangilinan J."/>
            <person name="Yan J."/>
            <person name="Xiong Y."/>
            <person name="Grigoriev I.V."/>
            <person name="Hibbett D.S."/>
            <person name="Nagy L.G."/>
        </authorList>
    </citation>
    <scope>NUCLEOTIDE SEQUENCE [LARGE SCALE GENOMIC DNA]</scope>
    <source>
        <strain evidence="2 3">SZMC22713</strain>
    </source>
</reference>
<evidence type="ECO:0000256" key="1">
    <source>
        <dbReference type="SAM" id="MobiDB-lite"/>
    </source>
</evidence>
<dbReference type="VEuPathDB" id="FungiDB:BD410DRAFT_798365"/>
<dbReference type="EMBL" id="ML170156">
    <property type="protein sequence ID" value="TDL29900.1"/>
    <property type="molecule type" value="Genomic_DNA"/>
</dbReference>